<evidence type="ECO:0000313" key="1">
    <source>
        <dbReference type="EMBL" id="KAG1529772.1"/>
    </source>
</evidence>
<keyword evidence="2" id="KW-1185">Reference proteome</keyword>
<proteinExistence type="predicted"/>
<reference evidence="1 2" key="1">
    <citation type="journal article" date="2020" name="Microb. Genom.">
        <title>Genetic diversity of clinical and environmental Mucorales isolates obtained from an investigation of mucormycosis cases among solid organ transplant recipients.</title>
        <authorList>
            <person name="Nguyen M.H."/>
            <person name="Kaul D."/>
            <person name="Muto C."/>
            <person name="Cheng S.J."/>
            <person name="Richter R.A."/>
            <person name="Bruno V.M."/>
            <person name="Liu G."/>
            <person name="Beyhan S."/>
            <person name="Sundermann A.J."/>
            <person name="Mounaud S."/>
            <person name="Pasculle A.W."/>
            <person name="Nierman W.C."/>
            <person name="Driscoll E."/>
            <person name="Cumbie R."/>
            <person name="Clancy C.J."/>
            <person name="Dupont C.L."/>
        </authorList>
    </citation>
    <scope>NUCLEOTIDE SEQUENCE [LARGE SCALE GENOMIC DNA]</scope>
    <source>
        <strain evidence="1 2">GL24</strain>
    </source>
</reference>
<dbReference type="Proteomes" id="UP000740926">
    <property type="component" value="Unassembled WGS sequence"/>
</dbReference>
<accession>A0A9P7C052</accession>
<dbReference type="EMBL" id="JAANIU010014079">
    <property type="protein sequence ID" value="KAG1529772.1"/>
    <property type="molecule type" value="Genomic_DNA"/>
</dbReference>
<sequence length="105" mass="11029">MPAPRRCGEVPSTGAATPCPGHCRRHWRGRPRSLHGACGRCGPESPLSACSARSPGWWLPRRTPPGVAGKRSGYCSTPLPPGAMPVSCASRSAVRCARSHACSHC</sequence>
<name>A0A9P7C052_9FUNG</name>
<comment type="caution">
    <text evidence="1">The sequence shown here is derived from an EMBL/GenBank/DDBJ whole genome shotgun (WGS) entry which is preliminary data.</text>
</comment>
<organism evidence="1 2">
    <name type="scientific">Rhizopus delemar</name>
    <dbReference type="NCBI Taxonomy" id="936053"/>
    <lineage>
        <taxon>Eukaryota</taxon>
        <taxon>Fungi</taxon>
        <taxon>Fungi incertae sedis</taxon>
        <taxon>Mucoromycota</taxon>
        <taxon>Mucoromycotina</taxon>
        <taxon>Mucoromycetes</taxon>
        <taxon>Mucorales</taxon>
        <taxon>Mucorineae</taxon>
        <taxon>Rhizopodaceae</taxon>
        <taxon>Rhizopus</taxon>
    </lineage>
</organism>
<evidence type="ECO:0000313" key="2">
    <source>
        <dbReference type="Proteomes" id="UP000740926"/>
    </source>
</evidence>
<protein>
    <submittedName>
        <fullName evidence="1">Uncharacterized protein</fullName>
    </submittedName>
</protein>
<gene>
    <name evidence="1" type="ORF">G6F50_017772</name>
</gene>
<dbReference type="AlphaFoldDB" id="A0A9P7C052"/>